<name>A0A5B7IG25_PORTR</name>
<dbReference type="EMBL" id="VSRR010062318">
    <property type="protein sequence ID" value="MPC83370.1"/>
    <property type="molecule type" value="Genomic_DNA"/>
</dbReference>
<feature type="compositionally biased region" description="Low complexity" evidence="1">
    <location>
        <begin position="14"/>
        <end position="25"/>
    </location>
</feature>
<protein>
    <submittedName>
        <fullName evidence="2">Uncharacterized protein</fullName>
    </submittedName>
</protein>
<keyword evidence="3" id="KW-1185">Reference proteome</keyword>
<organism evidence="2 3">
    <name type="scientific">Portunus trituberculatus</name>
    <name type="common">Swimming crab</name>
    <name type="synonym">Neptunus trituberculatus</name>
    <dbReference type="NCBI Taxonomy" id="210409"/>
    <lineage>
        <taxon>Eukaryota</taxon>
        <taxon>Metazoa</taxon>
        <taxon>Ecdysozoa</taxon>
        <taxon>Arthropoda</taxon>
        <taxon>Crustacea</taxon>
        <taxon>Multicrustacea</taxon>
        <taxon>Malacostraca</taxon>
        <taxon>Eumalacostraca</taxon>
        <taxon>Eucarida</taxon>
        <taxon>Decapoda</taxon>
        <taxon>Pleocyemata</taxon>
        <taxon>Brachyura</taxon>
        <taxon>Eubrachyura</taxon>
        <taxon>Portunoidea</taxon>
        <taxon>Portunidae</taxon>
        <taxon>Portuninae</taxon>
        <taxon>Portunus</taxon>
    </lineage>
</organism>
<feature type="compositionally biased region" description="Polar residues" evidence="1">
    <location>
        <begin position="1"/>
        <end position="13"/>
    </location>
</feature>
<evidence type="ECO:0000313" key="3">
    <source>
        <dbReference type="Proteomes" id="UP000324222"/>
    </source>
</evidence>
<comment type="caution">
    <text evidence="2">The sequence shown here is derived from an EMBL/GenBank/DDBJ whole genome shotgun (WGS) entry which is preliminary data.</text>
</comment>
<dbReference type="Proteomes" id="UP000324222">
    <property type="component" value="Unassembled WGS sequence"/>
</dbReference>
<feature type="region of interest" description="Disordered" evidence="1">
    <location>
        <begin position="1"/>
        <end position="25"/>
    </location>
</feature>
<accession>A0A5B7IG25</accession>
<evidence type="ECO:0000313" key="2">
    <source>
        <dbReference type="EMBL" id="MPC83370.1"/>
    </source>
</evidence>
<dbReference type="AlphaFoldDB" id="A0A5B7IG25"/>
<sequence>MVGQGTRSWEETQPSSTSTYSSPSYSYCSTPITANPGRDMLPGAHLSHSHTCNETLHLKTPVSSTHIHVISLYFLGFVQEQLIRPQFRV</sequence>
<gene>
    <name evidence="2" type="ORF">E2C01_078080</name>
</gene>
<proteinExistence type="predicted"/>
<evidence type="ECO:0000256" key="1">
    <source>
        <dbReference type="SAM" id="MobiDB-lite"/>
    </source>
</evidence>
<reference evidence="2 3" key="1">
    <citation type="submission" date="2019-05" db="EMBL/GenBank/DDBJ databases">
        <title>Another draft genome of Portunus trituberculatus and its Hox gene families provides insights of decapod evolution.</title>
        <authorList>
            <person name="Jeong J.-H."/>
            <person name="Song I."/>
            <person name="Kim S."/>
            <person name="Choi T."/>
            <person name="Kim D."/>
            <person name="Ryu S."/>
            <person name="Kim W."/>
        </authorList>
    </citation>
    <scope>NUCLEOTIDE SEQUENCE [LARGE SCALE GENOMIC DNA]</scope>
    <source>
        <tissue evidence="2">Muscle</tissue>
    </source>
</reference>